<dbReference type="InterPro" id="IPR006204">
    <property type="entry name" value="GHMP_kinase_N_dom"/>
</dbReference>
<dbReference type="PANTHER" id="PTHR10457">
    <property type="entry name" value="MEVALONATE KINASE/GALACTOKINASE"/>
    <property type="match status" value="1"/>
</dbReference>
<feature type="domain" description="GHMP kinase C-terminal" evidence="13">
    <location>
        <begin position="288"/>
        <end position="369"/>
    </location>
</feature>
<dbReference type="PANTHER" id="PTHR10457:SF7">
    <property type="entry name" value="GALACTOKINASE-RELATED"/>
    <property type="match status" value="1"/>
</dbReference>
<dbReference type="InterPro" id="IPR006203">
    <property type="entry name" value="GHMP_knse_ATP-bd_CS"/>
</dbReference>
<dbReference type="GO" id="GO:0004335">
    <property type="term" value="F:galactokinase activity"/>
    <property type="evidence" value="ECO:0007669"/>
    <property type="project" value="UniProtKB-UniRule"/>
</dbReference>
<evidence type="ECO:0000259" key="13">
    <source>
        <dbReference type="Pfam" id="PF08544"/>
    </source>
</evidence>
<keyword evidence="10" id="KW-0119">Carbohydrate metabolism</keyword>
<dbReference type="FunFam" id="3.30.230.10:FF:000017">
    <property type="entry name" value="Galactokinase"/>
    <property type="match status" value="1"/>
</dbReference>
<comment type="caution">
    <text evidence="15">The sequence shown here is derived from an EMBL/GenBank/DDBJ whole genome shotgun (WGS) entry which is preliminary data.</text>
</comment>
<dbReference type="EMBL" id="JACHGW010000001">
    <property type="protein sequence ID" value="MBB6048872.1"/>
    <property type="molecule type" value="Genomic_DNA"/>
</dbReference>
<protein>
    <recommendedName>
        <fullName evidence="11">Galactokinase</fullName>
        <ecNumber evidence="11">2.7.1.6</ecNumber>
    </recommendedName>
</protein>
<dbReference type="AlphaFoldDB" id="A0A7W9W5S1"/>
<dbReference type="PRINTS" id="PR00473">
    <property type="entry name" value="GALCTOKINASE"/>
</dbReference>
<evidence type="ECO:0000256" key="5">
    <source>
        <dbReference type="ARBA" id="ARBA00022741"/>
    </source>
</evidence>
<evidence type="ECO:0000313" key="15">
    <source>
        <dbReference type="EMBL" id="MBB6048872.1"/>
    </source>
</evidence>
<evidence type="ECO:0000256" key="11">
    <source>
        <dbReference type="NCBIfam" id="TIGR00131"/>
    </source>
</evidence>
<name>A0A7W9W5S1_ARMRO</name>
<dbReference type="InterPro" id="IPR014721">
    <property type="entry name" value="Ribsml_uS5_D2-typ_fold_subgr"/>
</dbReference>
<evidence type="ECO:0000259" key="14">
    <source>
        <dbReference type="Pfam" id="PF10509"/>
    </source>
</evidence>
<proteinExistence type="inferred from homology"/>
<keyword evidence="8" id="KW-0460">Magnesium</keyword>
<keyword evidence="9" id="KW-0299">Galactose metabolism</keyword>
<dbReference type="InterPro" id="IPR006206">
    <property type="entry name" value="Mevalonate/galactokinase"/>
</dbReference>
<evidence type="ECO:0000256" key="2">
    <source>
        <dbReference type="ARBA" id="ARBA00022490"/>
    </source>
</evidence>
<dbReference type="Pfam" id="PF08544">
    <property type="entry name" value="GHMP_kinases_C"/>
    <property type="match status" value="1"/>
</dbReference>
<evidence type="ECO:0000256" key="3">
    <source>
        <dbReference type="ARBA" id="ARBA00022679"/>
    </source>
</evidence>
<feature type="domain" description="Galactokinase N-terminal" evidence="14">
    <location>
        <begin position="13"/>
        <end position="61"/>
    </location>
</feature>
<reference evidence="15 16" key="1">
    <citation type="submission" date="2020-08" db="EMBL/GenBank/DDBJ databases">
        <title>Genomic Encyclopedia of Type Strains, Phase IV (KMG-IV): sequencing the most valuable type-strain genomes for metagenomic binning, comparative biology and taxonomic classification.</title>
        <authorList>
            <person name="Goeker M."/>
        </authorList>
    </citation>
    <scope>NUCLEOTIDE SEQUENCE [LARGE SCALE GENOMIC DNA]</scope>
    <source>
        <strain evidence="15 16">DSM 23562</strain>
    </source>
</reference>
<keyword evidence="6 15" id="KW-0418">Kinase</keyword>
<keyword evidence="4" id="KW-0479">Metal-binding</keyword>
<keyword evidence="7" id="KW-0067">ATP-binding</keyword>
<dbReference type="SUPFAM" id="SSF54211">
    <property type="entry name" value="Ribosomal protein S5 domain 2-like"/>
    <property type="match status" value="1"/>
</dbReference>
<evidence type="ECO:0000256" key="7">
    <source>
        <dbReference type="ARBA" id="ARBA00022840"/>
    </source>
</evidence>
<dbReference type="GO" id="GO:0046872">
    <property type="term" value="F:metal ion binding"/>
    <property type="evidence" value="ECO:0007669"/>
    <property type="project" value="UniProtKB-KW"/>
</dbReference>
<dbReference type="PIRSF" id="PIRSF000530">
    <property type="entry name" value="Galactokinase"/>
    <property type="match status" value="1"/>
</dbReference>
<keyword evidence="5" id="KW-0547">Nucleotide-binding</keyword>
<evidence type="ECO:0000256" key="6">
    <source>
        <dbReference type="ARBA" id="ARBA00022777"/>
    </source>
</evidence>
<keyword evidence="3 15" id="KW-0808">Transferase</keyword>
<dbReference type="GO" id="GO:0006012">
    <property type="term" value="P:galactose metabolic process"/>
    <property type="evidence" value="ECO:0007669"/>
    <property type="project" value="UniProtKB-UniRule"/>
</dbReference>
<evidence type="ECO:0000256" key="8">
    <source>
        <dbReference type="ARBA" id="ARBA00022842"/>
    </source>
</evidence>
<dbReference type="RefSeq" id="WP_184192495.1">
    <property type="nucleotide sequence ID" value="NZ_JACHGW010000001.1"/>
</dbReference>
<dbReference type="Gene3D" id="3.30.70.890">
    <property type="entry name" value="GHMP kinase, C-terminal domain"/>
    <property type="match status" value="1"/>
</dbReference>
<dbReference type="InterPro" id="IPR036554">
    <property type="entry name" value="GHMP_kinase_C_sf"/>
</dbReference>
<dbReference type="PRINTS" id="PR00959">
    <property type="entry name" value="MEVGALKINASE"/>
</dbReference>
<evidence type="ECO:0000259" key="12">
    <source>
        <dbReference type="Pfam" id="PF00288"/>
    </source>
</evidence>
<dbReference type="Pfam" id="PF00288">
    <property type="entry name" value="GHMP_kinases_N"/>
    <property type="match status" value="1"/>
</dbReference>
<keyword evidence="2" id="KW-0963">Cytoplasm</keyword>
<dbReference type="SUPFAM" id="SSF55060">
    <property type="entry name" value="GHMP Kinase, C-terminal domain"/>
    <property type="match status" value="1"/>
</dbReference>
<accession>A0A7W9W5S1</accession>
<dbReference type="PROSITE" id="PS00627">
    <property type="entry name" value="GHMP_KINASES_ATP"/>
    <property type="match status" value="1"/>
</dbReference>
<gene>
    <name evidence="15" type="ORF">HNQ39_000634</name>
</gene>
<dbReference type="EC" id="2.7.1.6" evidence="11"/>
<evidence type="ECO:0000256" key="9">
    <source>
        <dbReference type="ARBA" id="ARBA00023144"/>
    </source>
</evidence>
<dbReference type="FunFam" id="3.30.70.890:FF:000001">
    <property type="entry name" value="Galactokinase"/>
    <property type="match status" value="1"/>
</dbReference>
<dbReference type="Gene3D" id="3.30.230.10">
    <property type="match status" value="1"/>
</dbReference>
<dbReference type="InterPro" id="IPR000705">
    <property type="entry name" value="Galactokinase"/>
</dbReference>
<evidence type="ECO:0000256" key="10">
    <source>
        <dbReference type="ARBA" id="ARBA00023277"/>
    </source>
</evidence>
<dbReference type="InterPro" id="IPR013750">
    <property type="entry name" value="GHMP_kinase_C_dom"/>
</dbReference>
<dbReference type="InterPro" id="IPR020568">
    <property type="entry name" value="Ribosomal_Su5_D2-typ_SF"/>
</dbReference>
<evidence type="ECO:0000256" key="1">
    <source>
        <dbReference type="ARBA" id="ARBA00006566"/>
    </source>
</evidence>
<dbReference type="NCBIfam" id="TIGR00131">
    <property type="entry name" value="gal_kin"/>
    <property type="match status" value="1"/>
</dbReference>
<dbReference type="Pfam" id="PF10509">
    <property type="entry name" value="GalKase_gal_bdg"/>
    <property type="match status" value="1"/>
</dbReference>
<comment type="similarity">
    <text evidence="1">Belongs to the GHMP kinase family. GalK subfamily.</text>
</comment>
<dbReference type="GO" id="GO:0005829">
    <property type="term" value="C:cytosol"/>
    <property type="evidence" value="ECO:0007669"/>
    <property type="project" value="TreeGrafter"/>
</dbReference>
<dbReference type="InterPro" id="IPR019539">
    <property type="entry name" value="GalKase_N"/>
</dbReference>
<dbReference type="GO" id="GO:0005524">
    <property type="term" value="F:ATP binding"/>
    <property type="evidence" value="ECO:0007669"/>
    <property type="project" value="UniProtKB-UniRule"/>
</dbReference>
<feature type="domain" description="GHMP kinase N-terminal" evidence="12">
    <location>
        <begin position="96"/>
        <end position="186"/>
    </location>
</feature>
<organism evidence="15 16">
    <name type="scientific">Armatimonas rosea</name>
    <dbReference type="NCBI Taxonomy" id="685828"/>
    <lineage>
        <taxon>Bacteria</taxon>
        <taxon>Bacillati</taxon>
        <taxon>Armatimonadota</taxon>
        <taxon>Armatimonadia</taxon>
        <taxon>Armatimonadales</taxon>
        <taxon>Armatimonadaceae</taxon>
        <taxon>Armatimonas</taxon>
    </lineage>
</organism>
<dbReference type="Proteomes" id="UP000520814">
    <property type="component" value="Unassembled WGS sequence"/>
</dbReference>
<sequence length="393" mass="41381">MTREQVIEATCAAFLAHYGVAPTAVGVAPGRVELLGNHTDYNDGFVLTAAVDYVTAIAGAPSERPRTHLATSAGFPEATFETATMEKSTGEDRWANYLKGIVDELQKTGTPVGTFAAFVTSSVPDGSGLSSSAALLVAAARLLTTLWPDPLAESPMELAKLARRAENGKFVGAPVGLLDQFSSACGQAGHALFLDCRSFAWRAVPLPAEKAGILLANTNVKHELAAGGGYSERHGQCMQAARQLLGRGDAKLREVTPALLESKGIGLDPLLKQRAHHIVYENIRVEKAAEAMERGDLAEVGRLMKQSHESCRRYFENSCAEVDLLVETASALPGVYGAKLTGGGWGGSAVILHEPAIAETLKAALTESYTAKFGKAPTLLATTAAPGAEGRRL</sequence>
<keyword evidence="16" id="KW-1185">Reference proteome</keyword>
<evidence type="ECO:0000313" key="16">
    <source>
        <dbReference type="Proteomes" id="UP000520814"/>
    </source>
</evidence>
<evidence type="ECO:0000256" key="4">
    <source>
        <dbReference type="ARBA" id="ARBA00022723"/>
    </source>
</evidence>